<dbReference type="SMART" id="SM00162">
    <property type="entry name" value="SAPA"/>
    <property type="match status" value="2"/>
</dbReference>
<dbReference type="PROSITE" id="PS50015">
    <property type="entry name" value="SAP_B"/>
    <property type="match status" value="14"/>
</dbReference>
<feature type="domain" description="Saposin B-type" evidence="8">
    <location>
        <begin position="845"/>
        <end position="926"/>
    </location>
</feature>
<evidence type="ECO:0000256" key="2">
    <source>
        <dbReference type="ARBA" id="ARBA00022525"/>
    </source>
</evidence>
<evidence type="ECO:0000313" key="10">
    <source>
        <dbReference type="EMBL" id="KAG8182466.1"/>
    </source>
</evidence>
<dbReference type="SUPFAM" id="SSF47862">
    <property type="entry name" value="Saposin"/>
    <property type="match status" value="12"/>
</dbReference>
<dbReference type="InterPro" id="IPR007856">
    <property type="entry name" value="SapB_1"/>
</dbReference>
<feature type="chain" id="PRO_5043372454" description="Saposin" evidence="7">
    <location>
        <begin position="20"/>
        <end position="1407"/>
    </location>
</feature>
<feature type="domain" description="Saposin A-type" evidence="9">
    <location>
        <begin position="1371"/>
        <end position="1407"/>
    </location>
</feature>
<evidence type="ECO:0000259" key="9">
    <source>
        <dbReference type="PROSITE" id="PS51110"/>
    </source>
</evidence>
<evidence type="ECO:0000256" key="4">
    <source>
        <dbReference type="ARBA" id="ARBA00022737"/>
    </source>
</evidence>
<dbReference type="InterPro" id="IPR008139">
    <property type="entry name" value="SaposinB_dom"/>
</dbReference>
<dbReference type="GO" id="GO:0005737">
    <property type="term" value="C:cytoplasm"/>
    <property type="evidence" value="ECO:0007669"/>
    <property type="project" value="UniProtKB-ARBA"/>
</dbReference>
<keyword evidence="3 7" id="KW-0732">Signal</keyword>
<keyword evidence="6" id="KW-0325">Glycoprotein</keyword>
<dbReference type="GO" id="GO:0006629">
    <property type="term" value="P:lipid metabolic process"/>
    <property type="evidence" value="ECO:0007669"/>
    <property type="project" value="InterPro"/>
</dbReference>
<evidence type="ECO:0000256" key="7">
    <source>
        <dbReference type="SAM" id="SignalP"/>
    </source>
</evidence>
<dbReference type="GO" id="GO:0005576">
    <property type="term" value="C:extracellular region"/>
    <property type="evidence" value="ECO:0007669"/>
    <property type="project" value="UniProtKB-SubCell"/>
</dbReference>
<dbReference type="InterPro" id="IPR008138">
    <property type="entry name" value="SapB_2"/>
</dbReference>
<dbReference type="Pfam" id="PF05184">
    <property type="entry name" value="SapB_1"/>
    <property type="match status" value="9"/>
</dbReference>
<gene>
    <name evidence="10" type="ORF">JTE90_020385</name>
</gene>
<dbReference type="Pfam" id="PF03489">
    <property type="entry name" value="SapB_2"/>
    <property type="match status" value="13"/>
</dbReference>
<keyword evidence="5" id="KW-1015">Disulfide bond</keyword>
<feature type="domain" description="Saposin B-type" evidence="8">
    <location>
        <begin position="237"/>
        <end position="316"/>
    </location>
</feature>
<keyword evidence="4" id="KW-0677">Repeat</keyword>
<feature type="domain" description="Saposin B-type" evidence="8">
    <location>
        <begin position="1286"/>
        <end position="1367"/>
    </location>
</feature>
<dbReference type="PANTHER" id="PTHR11480">
    <property type="entry name" value="SAPOSIN-RELATED"/>
    <property type="match status" value="1"/>
</dbReference>
<dbReference type="Proteomes" id="UP000827092">
    <property type="component" value="Unassembled WGS sequence"/>
</dbReference>
<dbReference type="SMART" id="SM00741">
    <property type="entry name" value="SapB"/>
    <property type="match status" value="14"/>
</dbReference>
<feature type="signal peptide" evidence="7">
    <location>
        <begin position="1"/>
        <end position="19"/>
    </location>
</feature>
<dbReference type="InterPro" id="IPR003119">
    <property type="entry name" value="SAP_A"/>
</dbReference>
<sequence>MKILLCALWALLSVAFVNSFPTPHHSVPSECGDPTFACQDLQSARLCKVVKSCIHDVWANMAVPDDDNEEIKEVFEGSCKLLPVKIIAEGCIKIVDEIIPELVEMLASRMDPTMVCTVSGMCFASRNGPSAENHLFNFFKSVLVSQNDDQCSECTQMLTDVQKFLKDTPEDDVKTYLESFCHEKMPSYLCNIVIKTYFPEIYKFILSSTPADLCSSVGICPKQKCELRKSSEPKVNDELTCEFCYHLVEHVKDLITANTTVEEFKGALLNFCNITGSFSERCTKLVNDYYDMLFNYIRKIDSKGMCTLIGLCNNNDTCSQIPLVKVFPALEVGRKIPLIKLRPAQRVPNYDPVPIVTLLPQGVLSKKEHDESNDIFQSRLPIERISRPALVFQKDTECALCKAFSFYLEKDLAGDRSKEGVRQAISRVCERGMVEYSEECNRIVARYSMKIQMALSKGVSYDELCPLIKACPLQDETSGGLNVRVVSGVKESPFCELCKDAMNEVEKQLSDPATKEKLENLLGQFCNYLPESLRSDCTNFINSNIDALIDILEQELKPDNVCPDLGLCDASLRSPIPERVKDLECDVCKDVVASFRQKLENPESKVIVQTFLEEACIRLPTSIAAECKDFVDKNIDYILNILIQEVDPQSVCSLLSICPDSIKKPEPVNDLECDLCEQVVTQVLDMVKDKKTEDEIKNALEQVCSYLPSSLTAKCKNFVDTYLDELISLITQELTPQEVCQELGLCPASIKKPKPVNDLECDLCDQVITQVLDMVKDQKTEEKIKEALDKVCSYLPSSWGAKCQNFVNSYTDILISLLTQEITPQEVCQALKLCPVTIKKPEPVNDVECDLCKQVATQLINMIENPKTEDQIKQALDTVCSYLPSSVAAKCKNFVDKYTATLITILAEEVTPEMVCAALNVCPASERKVKDVECDLCKQVIGQIEDLIRDNNTEAGIQAALDKVCSILPSSISTKCVNFVNKYTQTIITLLIAEVDPDMVCAALNVCPASVPKVKIEVKDAECEICKKVTETLVSLIKDEKTEAVIKGALETVCKYLPGSLSGQCKDFVDKYTELLIQMIVEQIPPEQICAALNMCDSYTIKKVKTPKVKDLECDLCKEAIGKVEDMIKDSKTEDAIRNALDKVCSILPSSIAAKCENFVNQYTETLITLLTLELDPSMVCAELKVCPAQDVECQSCQYALHFVQEQLMNPDTQTELKNVLKQVCSIIPESYSNNCEAFVDEYGSSLLTLIAQEIDPTTMCYQLKMCSNQTSLVMKNLPLVLTPFKSDKCSVCTTVVDYLGKLLEEDDVDKEITKLVEKVCTVVPGSFKGQCSTMIETYGPYLLEMLGQLTDSKQICQDIDLCARSPHQVHLLGGSKCTFGPSYWCQSSAHAAACKAEMYCSTYAAK</sequence>
<feature type="domain" description="Saposin B-type" evidence="8">
    <location>
        <begin position="930"/>
        <end position="1011"/>
    </location>
</feature>
<dbReference type="Gene3D" id="1.10.225.10">
    <property type="entry name" value="Saposin-like"/>
    <property type="match status" value="14"/>
</dbReference>
<feature type="domain" description="Saposin B-type" evidence="8">
    <location>
        <begin position="581"/>
        <end position="662"/>
    </location>
</feature>
<feature type="domain" description="Saposin B-type" evidence="8">
    <location>
        <begin position="1019"/>
        <end position="1100"/>
    </location>
</feature>
<evidence type="ECO:0000256" key="5">
    <source>
        <dbReference type="ARBA" id="ARBA00023157"/>
    </source>
</evidence>
<comment type="caution">
    <text evidence="10">The sequence shown here is derived from an EMBL/GenBank/DDBJ whole genome shotgun (WGS) entry which is preliminary data.</text>
</comment>
<dbReference type="PROSITE" id="PS51110">
    <property type="entry name" value="SAP_A"/>
    <property type="match status" value="2"/>
</dbReference>
<feature type="domain" description="Saposin B-type" evidence="8">
    <location>
        <begin position="757"/>
        <end position="838"/>
    </location>
</feature>
<organism evidence="10 11">
    <name type="scientific">Oedothorax gibbosus</name>
    <dbReference type="NCBI Taxonomy" id="931172"/>
    <lineage>
        <taxon>Eukaryota</taxon>
        <taxon>Metazoa</taxon>
        <taxon>Ecdysozoa</taxon>
        <taxon>Arthropoda</taxon>
        <taxon>Chelicerata</taxon>
        <taxon>Arachnida</taxon>
        <taxon>Araneae</taxon>
        <taxon>Araneomorphae</taxon>
        <taxon>Entelegynae</taxon>
        <taxon>Araneoidea</taxon>
        <taxon>Linyphiidae</taxon>
        <taxon>Erigoninae</taxon>
        <taxon>Oedothorax</taxon>
    </lineage>
</organism>
<evidence type="ECO:0000256" key="1">
    <source>
        <dbReference type="ARBA" id="ARBA00004613"/>
    </source>
</evidence>
<feature type="domain" description="Saposin B-type" evidence="8">
    <location>
        <begin position="147"/>
        <end position="224"/>
    </location>
</feature>
<keyword evidence="11" id="KW-1185">Reference proteome</keyword>
<accession>A0AAV6UEG7</accession>
<proteinExistence type="predicted"/>
<dbReference type="InterPro" id="IPR051428">
    <property type="entry name" value="Sphingo_Act-Surfact_Prot"/>
</dbReference>
<name>A0AAV6UEG7_9ARAC</name>
<feature type="domain" description="Saposin B-type" evidence="8">
    <location>
        <begin position="394"/>
        <end position="475"/>
    </location>
</feature>
<feature type="domain" description="Saposin B-type" evidence="8">
    <location>
        <begin position="1110"/>
        <end position="1191"/>
    </location>
</feature>
<dbReference type="EMBL" id="JAFNEN010000461">
    <property type="protein sequence ID" value="KAG8182466.1"/>
    <property type="molecule type" value="Genomic_DNA"/>
</dbReference>
<comment type="subcellular location">
    <subcellularLocation>
        <location evidence="1">Secreted</location>
    </subcellularLocation>
</comment>
<feature type="domain" description="Saposin B-type" evidence="8">
    <location>
        <begin position="43"/>
        <end position="126"/>
    </location>
</feature>
<dbReference type="InterPro" id="IPR011001">
    <property type="entry name" value="Saposin-like"/>
</dbReference>
<evidence type="ECO:0000259" key="8">
    <source>
        <dbReference type="PROSITE" id="PS50015"/>
    </source>
</evidence>
<keyword evidence="2" id="KW-0964">Secreted</keyword>
<feature type="domain" description="Saposin A-type" evidence="9">
    <location>
        <begin position="23"/>
        <end position="63"/>
    </location>
</feature>
<protein>
    <recommendedName>
        <fullName evidence="12">Saposin</fullName>
    </recommendedName>
</protein>
<feature type="domain" description="Saposin B-type" evidence="8">
    <location>
        <begin position="669"/>
        <end position="750"/>
    </location>
</feature>
<evidence type="ECO:0008006" key="12">
    <source>
        <dbReference type="Google" id="ProtNLM"/>
    </source>
</evidence>
<evidence type="ECO:0000256" key="3">
    <source>
        <dbReference type="ARBA" id="ARBA00022729"/>
    </source>
</evidence>
<evidence type="ECO:0000313" key="11">
    <source>
        <dbReference type="Proteomes" id="UP000827092"/>
    </source>
</evidence>
<dbReference type="FunFam" id="1.10.225.10:FF:000002">
    <property type="entry name" value="prosaposin isoform X2"/>
    <property type="match status" value="7"/>
</dbReference>
<feature type="domain" description="Saposin B-type" evidence="8">
    <location>
        <begin position="491"/>
        <end position="572"/>
    </location>
</feature>
<evidence type="ECO:0000256" key="6">
    <source>
        <dbReference type="ARBA" id="ARBA00023180"/>
    </source>
</evidence>
<reference evidence="10 11" key="1">
    <citation type="journal article" date="2022" name="Nat. Ecol. Evol.">
        <title>A masculinizing supergene underlies an exaggerated male reproductive morph in a spider.</title>
        <authorList>
            <person name="Hendrickx F."/>
            <person name="De Corte Z."/>
            <person name="Sonet G."/>
            <person name="Van Belleghem S.M."/>
            <person name="Kostlbacher S."/>
            <person name="Vangestel C."/>
        </authorList>
    </citation>
    <scope>NUCLEOTIDE SEQUENCE [LARGE SCALE GENOMIC DNA]</scope>
    <source>
        <strain evidence="10">W744_W776</strain>
    </source>
</reference>
<dbReference type="PANTHER" id="PTHR11480:SF3">
    <property type="entry name" value="BCDNA.GH08312"/>
    <property type="match status" value="1"/>
</dbReference>
<dbReference type="Pfam" id="PF02199">
    <property type="entry name" value="SapA"/>
    <property type="match status" value="1"/>
</dbReference>
<feature type="domain" description="Saposin B-type" evidence="8">
    <location>
        <begin position="1194"/>
        <end position="1271"/>
    </location>
</feature>